<dbReference type="EMBL" id="VSSQ01051029">
    <property type="protein sequence ID" value="MPN05116.1"/>
    <property type="molecule type" value="Genomic_DNA"/>
</dbReference>
<evidence type="ECO:0000313" key="1">
    <source>
        <dbReference type="EMBL" id="MPN05116.1"/>
    </source>
</evidence>
<reference evidence="1" key="1">
    <citation type="submission" date="2019-08" db="EMBL/GenBank/DDBJ databases">
        <authorList>
            <person name="Kucharzyk K."/>
            <person name="Murdoch R.W."/>
            <person name="Higgins S."/>
            <person name="Loffler F."/>
        </authorList>
    </citation>
    <scope>NUCLEOTIDE SEQUENCE</scope>
</reference>
<accession>A0A645EUK9</accession>
<gene>
    <name evidence="1" type="ORF">SDC9_152366</name>
</gene>
<name>A0A645EUK9_9ZZZZ</name>
<sequence>MFDIIRCLFVRRIPAFANNCTELSFQIDAVFKHDIGADNAGEGMIGLVGVFQFFAMRVDIGAGGDDPSYIEGGVAFPPARKDKIARYSLPPYIQG</sequence>
<protein>
    <submittedName>
        <fullName evidence="1">Uncharacterized protein</fullName>
    </submittedName>
</protein>
<comment type="caution">
    <text evidence="1">The sequence shown here is derived from an EMBL/GenBank/DDBJ whole genome shotgun (WGS) entry which is preliminary data.</text>
</comment>
<dbReference type="AlphaFoldDB" id="A0A645EUK9"/>
<organism evidence="1">
    <name type="scientific">bioreactor metagenome</name>
    <dbReference type="NCBI Taxonomy" id="1076179"/>
    <lineage>
        <taxon>unclassified sequences</taxon>
        <taxon>metagenomes</taxon>
        <taxon>ecological metagenomes</taxon>
    </lineage>
</organism>
<proteinExistence type="predicted"/>